<keyword evidence="2" id="KW-1185">Reference proteome</keyword>
<dbReference type="OrthoDB" id="2448606at2759"/>
<reference evidence="1 2" key="1">
    <citation type="submission" date="2016-07" db="EMBL/GenBank/DDBJ databases">
        <title>Pervasive Adenine N6-methylation of Active Genes in Fungi.</title>
        <authorList>
            <consortium name="DOE Joint Genome Institute"/>
            <person name="Mondo S.J."/>
            <person name="Dannebaum R.O."/>
            <person name="Kuo R.C."/>
            <person name="Labutti K."/>
            <person name="Haridas S."/>
            <person name="Kuo A."/>
            <person name="Salamov A."/>
            <person name="Ahrendt S.R."/>
            <person name="Lipzen A."/>
            <person name="Sullivan W."/>
            <person name="Andreopoulos W.B."/>
            <person name="Clum A."/>
            <person name="Lindquist E."/>
            <person name="Daum C."/>
            <person name="Ramamoorthy G.K."/>
            <person name="Gryganskyi A."/>
            <person name="Culley D."/>
            <person name="Magnuson J.K."/>
            <person name="James T.Y."/>
            <person name="O'Malley M.A."/>
            <person name="Stajich J.E."/>
            <person name="Spatafora J.W."/>
            <person name="Visel A."/>
            <person name="Grigoriev I.V."/>
        </authorList>
    </citation>
    <scope>NUCLEOTIDE SEQUENCE [LARGE SCALE GENOMIC DNA]</scope>
    <source>
        <strain evidence="1 2">NRRL 2496</strain>
    </source>
</reference>
<comment type="caution">
    <text evidence="1">The sequence shown here is derived from an EMBL/GenBank/DDBJ whole genome shotgun (WGS) entry which is preliminary data.</text>
</comment>
<evidence type="ECO:0000313" key="1">
    <source>
        <dbReference type="EMBL" id="ORY89573.1"/>
    </source>
</evidence>
<dbReference type="InParanoid" id="A0A1X2GZ95"/>
<proteinExistence type="predicted"/>
<dbReference type="Proteomes" id="UP000242180">
    <property type="component" value="Unassembled WGS sequence"/>
</dbReference>
<gene>
    <name evidence="1" type="ORF">BCR43DRAFT_448264</name>
</gene>
<sequence length="161" mass="18485">RKSQPDGIISLKRNGIFEEEIGYLEVKSPKEAGNHNACNNDLLRLGLFCRQAIEKYRLRACLAIHVVGFFVNFYLMEPQADGLYLFTEIAHHYFPRSVEDLLQFVTSANKLKCVVHVLKTRCIIDVNGRNRVNRATPTFADVEAVTATTKDRKRQNIYGRR</sequence>
<dbReference type="AlphaFoldDB" id="A0A1X2GZ95"/>
<name>A0A1X2GZ95_SYNRA</name>
<feature type="non-terminal residue" evidence="1">
    <location>
        <position position="1"/>
    </location>
</feature>
<organism evidence="1 2">
    <name type="scientific">Syncephalastrum racemosum</name>
    <name type="common">Filamentous fungus</name>
    <dbReference type="NCBI Taxonomy" id="13706"/>
    <lineage>
        <taxon>Eukaryota</taxon>
        <taxon>Fungi</taxon>
        <taxon>Fungi incertae sedis</taxon>
        <taxon>Mucoromycota</taxon>
        <taxon>Mucoromycotina</taxon>
        <taxon>Mucoromycetes</taxon>
        <taxon>Mucorales</taxon>
        <taxon>Syncephalastraceae</taxon>
        <taxon>Syncephalastrum</taxon>
    </lineage>
</organism>
<protein>
    <submittedName>
        <fullName evidence="1">Uncharacterized protein</fullName>
    </submittedName>
</protein>
<accession>A0A1X2GZ95</accession>
<evidence type="ECO:0000313" key="2">
    <source>
        <dbReference type="Proteomes" id="UP000242180"/>
    </source>
</evidence>
<dbReference type="EMBL" id="MCGN01000014">
    <property type="protein sequence ID" value="ORY89573.1"/>
    <property type="molecule type" value="Genomic_DNA"/>
</dbReference>